<keyword evidence="3" id="KW-1185">Reference proteome</keyword>
<protein>
    <submittedName>
        <fullName evidence="2">Uncharacterized protein</fullName>
    </submittedName>
</protein>
<keyword evidence="1" id="KW-0732">Signal</keyword>
<gene>
    <name evidence="2" type="ORF">BegalDRAFT_2172</name>
</gene>
<proteinExistence type="predicted"/>
<dbReference type="HOGENOM" id="CLU_082648_0_0_6"/>
<sequence>MNIQLLFKSLFLMGLLASSALVSALPDTSAREYKILLNPSLFNGANPEIAIASYWTDLQAVIQSSINRSRSGSFTLDKVRTVKFYDTPSTCRLRANDFIFRERVENGQREVTLKYRSPDRYVSGYQDMQGTGSDAETKFEDDISTPFVVSYSHSTKQSIGSGKNLNNMDDPIGLFSGLSAYQFNPNESITLVGGLSISEVVYSGASVDLGSKVATFDLTLWYLSANSTTPVTAEISYKYADSNADYSQNVVTRAKTLFMAMQTMSAWLATNSMTKTNFVYTYNPSFCQ</sequence>
<dbReference type="STRING" id="395493.BegalDRAFT_2172"/>
<dbReference type="eggNOG" id="ENOG502Z91W">
    <property type="taxonomic scope" value="Bacteria"/>
</dbReference>
<evidence type="ECO:0000256" key="1">
    <source>
        <dbReference type="SAM" id="SignalP"/>
    </source>
</evidence>
<dbReference type="AlphaFoldDB" id="I3CHE3"/>
<reference evidence="2 3" key="1">
    <citation type="submission" date="2011-11" db="EMBL/GenBank/DDBJ databases">
        <title>Improved High-Quality Draft sequence of Beggiatoa alba B18lD.</title>
        <authorList>
            <consortium name="US DOE Joint Genome Institute"/>
            <person name="Lucas S."/>
            <person name="Han J."/>
            <person name="Lapidus A."/>
            <person name="Cheng J.-F."/>
            <person name="Goodwin L."/>
            <person name="Pitluck S."/>
            <person name="Peters L."/>
            <person name="Mikhailova N."/>
            <person name="Held B."/>
            <person name="Detter J.C."/>
            <person name="Han C."/>
            <person name="Tapia R."/>
            <person name="Land M."/>
            <person name="Hauser L."/>
            <person name="Kyrpides N."/>
            <person name="Ivanova N."/>
            <person name="Pagani I."/>
            <person name="Samuel K."/>
            <person name="Teske A."/>
            <person name="Mueller J."/>
            <person name="Woyke T."/>
        </authorList>
    </citation>
    <scope>NUCLEOTIDE SEQUENCE [LARGE SCALE GENOMIC DNA]</scope>
    <source>
        <strain evidence="2 3">B18LD</strain>
    </source>
</reference>
<dbReference type="EMBL" id="JH600070">
    <property type="protein sequence ID" value="EIJ43036.1"/>
    <property type="molecule type" value="Genomic_DNA"/>
</dbReference>
<accession>I3CHE3</accession>
<evidence type="ECO:0000313" key="3">
    <source>
        <dbReference type="Proteomes" id="UP000005744"/>
    </source>
</evidence>
<evidence type="ECO:0000313" key="2">
    <source>
        <dbReference type="EMBL" id="EIJ43036.1"/>
    </source>
</evidence>
<organism evidence="2 3">
    <name type="scientific">Beggiatoa alba B18LD</name>
    <dbReference type="NCBI Taxonomy" id="395493"/>
    <lineage>
        <taxon>Bacteria</taxon>
        <taxon>Pseudomonadati</taxon>
        <taxon>Pseudomonadota</taxon>
        <taxon>Gammaproteobacteria</taxon>
        <taxon>Thiotrichales</taxon>
        <taxon>Thiotrichaceae</taxon>
        <taxon>Beggiatoa</taxon>
    </lineage>
</organism>
<dbReference type="Proteomes" id="UP000005744">
    <property type="component" value="Unassembled WGS sequence"/>
</dbReference>
<feature type="chain" id="PRO_5003668932" evidence="1">
    <location>
        <begin position="25"/>
        <end position="288"/>
    </location>
</feature>
<name>I3CHE3_9GAMM</name>
<feature type="signal peptide" evidence="1">
    <location>
        <begin position="1"/>
        <end position="24"/>
    </location>
</feature>